<dbReference type="EMBL" id="MW630113">
    <property type="protein sequence ID" value="UUY86232.1"/>
    <property type="molecule type" value="Genomic_DNA"/>
</dbReference>
<dbReference type="Proteomes" id="UP001060024">
    <property type="component" value="Segment"/>
</dbReference>
<name>A0A9E7PPD3_9VIRU</name>
<dbReference type="SUPFAM" id="SSF56112">
    <property type="entry name" value="Protein kinase-like (PK-like)"/>
    <property type="match status" value="1"/>
</dbReference>
<proteinExistence type="predicted"/>
<dbReference type="InterPro" id="IPR011009">
    <property type="entry name" value="Kinase-like_dom_sf"/>
</dbReference>
<organism evidence="1 2">
    <name type="scientific">Largemouth bass virus</name>
    <dbReference type="NCBI Taxonomy" id="176656"/>
    <lineage>
        <taxon>Viruses</taxon>
        <taxon>Varidnaviria</taxon>
        <taxon>Bamfordvirae</taxon>
        <taxon>Nucleocytoviricota</taxon>
        <taxon>Megaviricetes</taxon>
        <taxon>Pimascovirales</taxon>
        <taxon>Pimascovirales incertae sedis</taxon>
        <taxon>Iridoviridae</taxon>
        <taxon>Alphairidovirinae</taxon>
        <taxon>Ranavirus</taxon>
        <taxon>Ranavirus micropterus1</taxon>
        <taxon>Santee-Cooper ranavirus</taxon>
    </lineage>
</organism>
<dbReference type="Gene3D" id="1.10.510.10">
    <property type="entry name" value="Transferase(Phosphotransferase) domain 1"/>
    <property type="match status" value="1"/>
</dbReference>
<evidence type="ECO:0000313" key="2">
    <source>
        <dbReference type="Proteomes" id="UP001060024"/>
    </source>
</evidence>
<evidence type="ECO:0000313" key="1">
    <source>
        <dbReference type="EMBL" id="UUY86232.1"/>
    </source>
</evidence>
<reference evidence="1" key="1">
    <citation type="submission" date="2021-02" db="EMBL/GenBank/DDBJ databases">
        <authorList>
            <person name="Chen J."/>
            <person name="Hu H."/>
            <person name="Huang J."/>
            <person name="Yan X."/>
        </authorList>
    </citation>
    <scope>NUCLEOTIDE SEQUENCE</scope>
    <source>
        <strain evidence="1">GDOU</strain>
    </source>
</reference>
<accession>A0A9E7PPD3</accession>
<sequence>MAMLSQVSFFDDDKQGSQGAAGTAQVLGQKVFFKQSEVGETVCELEMAAGKILWLKNDVHFCAPKHLLEMEDGSMACSFELLDSARPLGSFSPAVKEKSLQPYMCGLHQTFAAAAVAHSVGIAHADLHTGNVMMVPTDATHVVYDLGGKELMCVATGGYRAVVIDFGMCTVSSKDTLSADRFTHVGQTPNGRADFAGDVRTLMLGSCYDIIMMCVKGRKNGSELIKGYKTLAAYKNILEGVSVPDKDGWFCKQFPSADDAVKALLPACFKWHIRGTWYVLAANLCKTLVSRPYQETRYSKDSIKTMWTNLLLELGLMGLDDPIPRASKSLQTKSLETLKSIVRGRTLPTQPLMMAMIQVGEMAASVVASCYVEIERIKRENLGECVIRDALDAWIRLPVECAGPLPEIGQKVLTCTVNGVGSCSAIVDQQMLENLENTRSALADSQAAAENVWDDQLENFRRPSDEAFATTFLKHGTLGPVANRCRKMLLKL</sequence>
<evidence type="ECO:0008006" key="3">
    <source>
        <dbReference type="Google" id="ProtNLM"/>
    </source>
</evidence>
<protein>
    <recommendedName>
        <fullName evidence="3">Phosphotransferase</fullName>
    </recommendedName>
</protein>